<reference evidence="2" key="1">
    <citation type="journal article" date="2023" name="Nat. Commun.">
        <title>Diploid and tetraploid genomes of Acorus and the evolution of monocots.</title>
        <authorList>
            <person name="Ma L."/>
            <person name="Liu K.W."/>
            <person name="Li Z."/>
            <person name="Hsiao Y.Y."/>
            <person name="Qi Y."/>
            <person name="Fu T."/>
            <person name="Tang G.D."/>
            <person name="Zhang D."/>
            <person name="Sun W.H."/>
            <person name="Liu D.K."/>
            <person name="Li Y."/>
            <person name="Chen G.Z."/>
            <person name="Liu X.D."/>
            <person name="Liao X.Y."/>
            <person name="Jiang Y.T."/>
            <person name="Yu X."/>
            <person name="Hao Y."/>
            <person name="Huang J."/>
            <person name="Zhao X.W."/>
            <person name="Ke S."/>
            <person name="Chen Y.Y."/>
            <person name="Wu W.L."/>
            <person name="Hsu J.L."/>
            <person name="Lin Y.F."/>
            <person name="Huang M.D."/>
            <person name="Li C.Y."/>
            <person name="Huang L."/>
            <person name="Wang Z.W."/>
            <person name="Zhao X."/>
            <person name="Zhong W.Y."/>
            <person name="Peng D.H."/>
            <person name="Ahmad S."/>
            <person name="Lan S."/>
            <person name="Zhang J.S."/>
            <person name="Tsai W.C."/>
            <person name="Van de Peer Y."/>
            <person name="Liu Z.J."/>
        </authorList>
    </citation>
    <scope>NUCLEOTIDE SEQUENCE</scope>
    <source>
        <strain evidence="2">CP</strain>
    </source>
</reference>
<dbReference type="PANTHER" id="PTHR31116:SF29">
    <property type="entry name" value="DNA GLYCOSYLASE SUPERFAMILY PROTEIN"/>
    <property type="match status" value="1"/>
</dbReference>
<dbReference type="PANTHER" id="PTHR31116">
    <property type="entry name" value="OS04G0501200 PROTEIN"/>
    <property type="match status" value="1"/>
</dbReference>
<evidence type="ECO:0000313" key="3">
    <source>
        <dbReference type="Proteomes" id="UP001180020"/>
    </source>
</evidence>
<dbReference type="GO" id="GO:0046872">
    <property type="term" value="F:metal ion binding"/>
    <property type="evidence" value="ECO:0007669"/>
    <property type="project" value="UniProtKB-KW"/>
</dbReference>
<keyword evidence="1" id="KW-0479">Metal-binding</keyword>
<reference evidence="2" key="2">
    <citation type="submission" date="2023-06" db="EMBL/GenBank/DDBJ databases">
        <authorList>
            <person name="Ma L."/>
            <person name="Liu K.-W."/>
            <person name="Li Z."/>
            <person name="Hsiao Y.-Y."/>
            <person name="Qi Y."/>
            <person name="Fu T."/>
            <person name="Tang G."/>
            <person name="Zhang D."/>
            <person name="Sun W.-H."/>
            <person name="Liu D.-K."/>
            <person name="Li Y."/>
            <person name="Chen G.-Z."/>
            <person name="Liu X.-D."/>
            <person name="Liao X.-Y."/>
            <person name="Jiang Y.-T."/>
            <person name="Yu X."/>
            <person name="Hao Y."/>
            <person name="Huang J."/>
            <person name="Zhao X.-W."/>
            <person name="Ke S."/>
            <person name="Chen Y.-Y."/>
            <person name="Wu W.-L."/>
            <person name="Hsu J.-L."/>
            <person name="Lin Y.-F."/>
            <person name="Huang M.-D."/>
            <person name="Li C.-Y."/>
            <person name="Huang L."/>
            <person name="Wang Z.-W."/>
            <person name="Zhao X."/>
            <person name="Zhong W.-Y."/>
            <person name="Peng D.-H."/>
            <person name="Ahmad S."/>
            <person name="Lan S."/>
            <person name="Zhang J.-S."/>
            <person name="Tsai W.-C."/>
            <person name="Van De Peer Y."/>
            <person name="Liu Z.-J."/>
        </authorList>
    </citation>
    <scope>NUCLEOTIDE SEQUENCE</scope>
    <source>
        <strain evidence="2">CP</strain>
        <tissue evidence="2">Leaves</tissue>
    </source>
</reference>
<comment type="caution">
    <text evidence="2">The sequence shown here is derived from an EMBL/GenBank/DDBJ whole genome shotgun (WGS) entry which is preliminary data.</text>
</comment>
<dbReference type="InterPro" id="IPR005019">
    <property type="entry name" value="Adenine_glyco"/>
</dbReference>
<feature type="binding site" evidence="1">
    <location>
        <position position="187"/>
    </location>
    <ligand>
        <name>Zn(2+)</name>
        <dbReference type="ChEBI" id="CHEBI:29105"/>
    </ligand>
</feature>
<accession>A0AAV9CYV2</accession>
<name>A0AAV9CYV2_ACOCL</name>
<dbReference type="SUPFAM" id="SSF48150">
    <property type="entry name" value="DNA-glycosylase"/>
    <property type="match status" value="1"/>
</dbReference>
<dbReference type="Proteomes" id="UP001180020">
    <property type="component" value="Unassembled WGS sequence"/>
</dbReference>
<dbReference type="Gene3D" id="1.10.340.30">
    <property type="entry name" value="Hypothetical protein, domain 2"/>
    <property type="match status" value="1"/>
</dbReference>
<protein>
    <recommendedName>
        <fullName evidence="4">DNA-3-methyladenine glycosylase I</fullName>
    </recommendedName>
</protein>
<dbReference type="AlphaFoldDB" id="A0AAV9CYV2"/>
<organism evidence="2 3">
    <name type="scientific">Acorus calamus</name>
    <name type="common">Sweet flag</name>
    <dbReference type="NCBI Taxonomy" id="4465"/>
    <lineage>
        <taxon>Eukaryota</taxon>
        <taxon>Viridiplantae</taxon>
        <taxon>Streptophyta</taxon>
        <taxon>Embryophyta</taxon>
        <taxon>Tracheophyta</taxon>
        <taxon>Spermatophyta</taxon>
        <taxon>Magnoliopsida</taxon>
        <taxon>Liliopsida</taxon>
        <taxon>Acoraceae</taxon>
        <taxon>Acorus</taxon>
    </lineage>
</organism>
<sequence length="211" mass="24293">MPTQSLRRHISERTLSLKDKDEKPSKAFLTKNLQKVVRSVGRRSDGGSVGEGKKGRLASKDDGVLKRCSWITKSSEKLFQDLMPILWPTWKKGKSWRIVKREYSTSGWVIGAGGEEYGSFSAYLWSYMNYKPIVNEYKNSNNIPLRTTRSESISKDLLRRGFRLVGPTIVHFFMQASGMTNDHLSHCFRSARRKEFQIELIRRDPFDTAPV</sequence>
<feature type="binding site" evidence="1">
    <location>
        <position position="183"/>
    </location>
    <ligand>
        <name>Zn(2+)</name>
        <dbReference type="ChEBI" id="CHEBI:29105"/>
    </ligand>
</feature>
<evidence type="ECO:0000256" key="1">
    <source>
        <dbReference type="PIRSR" id="PIRSR605019-1"/>
    </source>
</evidence>
<proteinExistence type="predicted"/>
<evidence type="ECO:0008006" key="4">
    <source>
        <dbReference type="Google" id="ProtNLM"/>
    </source>
</evidence>
<keyword evidence="3" id="KW-1185">Reference proteome</keyword>
<dbReference type="InterPro" id="IPR011257">
    <property type="entry name" value="DNA_glycosylase"/>
</dbReference>
<dbReference type="GO" id="GO:0008725">
    <property type="term" value="F:DNA-3-methyladenine glycosylase activity"/>
    <property type="evidence" value="ECO:0007669"/>
    <property type="project" value="InterPro"/>
</dbReference>
<dbReference type="GO" id="GO:0006284">
    <property type="term" value="P:base-excision repair"/>
    <property type="evidence" value="ECO:0007669"/>
    <property type="project" value="InterPro"/>
</dbReference>
<dbReference type="Pfam" id="PF03352">
    <property type="entry name" value="Adenine_glyco"/>
    <property type="match status" value="1"/>
</dbReference>
<gene>
    <name evidence="2" type="ORF">QJS10_CPB17g00398</name>
</gene>
<dbReference type="EMBL" id="JAUJYO010000017">
    <property type="protein sequence ID" value="KAK1293317.1"/>
    <property type="molecule type" value="Genomic_DNA"/>
</dbReference>
<keyword evidence="1" id="KW-0862">Zinc</keyword>
<evidence type="ECO:0000313" key="2">
    <source>
        <dbReference type="EMBL" id="KAK1293317.1"/>
    </source>
</evidence>